<evidence type="ECO:0000256" key="8">
    <source>
        <dbReference type="ARBA" id="ARBA00022989"/>
    </source>
</evidence>
<dbReference type="AlphaFoldDB" id="A0A9X3MRJ1"/>
<dbReference type="InterPro" id="IPR040868">
    <property type="entry name" value="DraK_HK_N"/>
</dbReference>
<evidence type="ECO:0000256" key="7">
    <source>
        <dbReference type="ARBA" id="ARBA00022777"/>
    </source>
</evidence>
<dbReference type="SUPFAM" id="SSF47384">
    <property type="entry name" value="Homodimeric domain of signal transducing histidine kinase"/>
    <property type="match status" value="1"/>
</dbReference>
<name>A0A9X3MRJ1_9ACTN</name>
<dbReference type="SMART" id="SM00388">
    <property type="entry name" value="HisKA"/>
    <property type="match status" value="1"/>
</dbReference>
<keyword evidence="6 11" id="KW-0812">Transmembrane</keyword>
<comment type="subcellular location">
    <subcellularLocation>
        <location evidence="2">Cell membrane</location>
    </subcellularLocation>
</comment>
<sequence length="408" mass="43062">MRRQLIATTALIALAAILVLGIPLGIVESARARGDALGRLEREADGIAAAVDDRTPARLSAAALSPWLRPGHAALVVADSTRVRLGRMPTGSVLSARSGATQGVRVTVYASAAEVAHRRRQVWLLVGGLAIVGTAAAVALAVLQARRFIRPLQRLVATSDRLGAGDFSARTGRLELPELDRVAAALDAAAVQIAQLVGRQREFSANVSHQLRTPLTAMRLRLDELATLEDPAAAREELEATLRVADRLERTVTDLLALARAGDIGRPRDVDLADLAREHAAAWQPVFTRAGRTLRADVDASLPARVSPGGVAQALDVLLENALHHGTGATRLHAAALDGRSVLAVEDQGAGVPSELEHAIFDRHVSTAGSTGLGLSLARALVEADGGRLVLARPARFEIIVPQRRVDT</sequence>
<evidence type="ECO:0000256" key="3">
    <source>
        <dbReference type="ARBA" id="ARBA00012438"/>
    </source>
</evidence>
<comment type="catalytic activity">
    <reaction evidence="1">
        <text>ATP + protein L-histidine = ADP + protein N-phospho-L-histidine.</text>
        <dbReference type="EC" id="2.7.13.3"/>
    </reaction>
</comment>
<dbReference type="EC" id="2.7.13.3" evidence="3"/>
<keyword evidence="10 11" id="KW-0472">Membrane</keyword>
<evidence type="ECO:0000313" key="15">
    <source>
        <dbReference type="Proteomes" id="UP001149140"/>
    </source>
</evidence>
<dbReference type="InterPro" id="IPR050428">
    <property type="entry name" value="TCS_sensor_his_kinase"/>
</dbReference>
<evidence type="ECO:0000256" key="1">
    <source>
        <dbReference type="ARBA" id="ARBA00000085"/>
    </source>
</evidence>
<evidence type="ECO:0000256" key="11">
    <source>
        <dbReference type="SAM" id="Phobius"/>
    </source>
</evidence>
<evidence type="ECO:0000259" key="13">
    <source>
        <dbReference type="PROSITE" id="PS50885"/>
    </source>
</evidence>
<dbReference type="SMART" id="SM00304">
    <property type="entry name" value="HAMP"/>
    <property type="match status" value="1"/>
</dbReference>
<dbReference type="RefSeq" id="WP_270040877.1">
    <property type="nucleotide sequence ID" value="NZ_JAPDOD010000013.1"/>
</dbReference>
<evidence type="ECO:0000256" key="10">
    <source>
        <dbReference type="ARBA" id="ARBA00023136"/>
    </source>
</evidence>
<gene>
    <name evidence="14" type="ORF">OM076_15390</name>
</gene>
<reference evidence="14" key="1">
    <citation type="submission" date="2022-10" db="EMBL/GenBank/DDBJ databases">
        <title>The WGS of Solirubrobacter ginsenosidimutans DSM 21036.</title>
        <authorList>
            <person name="Jiang Z."/>
        </authorList>
    </citation>
    <scope>NUCLEOTIDE SEQUENCE</scope>
    <source>
        <strain evidence="14">DSM 21036</strain>
    </source>
</reference>
<dbReference type="SUPFAM" id="SSF55874">
    <property type="entry name" value="ATPase domain of HSP90 chaperone/DNA topoisomerase II/histidine kinase"/>
    <property type="match status" value="1"/>
</dbReference>
<dbReference type="InterPro" id="IPR003661">
    <property type="entry name" value="HisK_dim/P_dom"/>
</dbReference>
<dbReference type="SMART" id="SM00387">
    <property type="entry name" value="HATPase_c"/>
    <property type="match status" value="1"/>
</dbReference>
<dbReference type="Proteomes" id="UP001149140">
    <property type="component" value="Unassembled WGS sequence"/>
</dbReference>
<dbReference type="InterPro" id="IPR036890">
    <property type="entry name" value="HATPase_C_sf"/>
</dbReference>
<dbReference type="Pfam" id="PF00672">
    <property type="entry name" value="HAMP"/>
    <property type="match status" value="1"/>
</dbReference>
<dbReference type="InterPro" id="IPR003594">
    <property type="entry name" value="HATPase_dom"/>
</dbReference>
<dbReference type="PROSITE" id="PS50109">
    <property type="entry name" value="HIS_KIN"/>
    <property type="match status" value="1"/>
</dbReference>
<dbReference type="CDD" id="cd00082">
    <property type="entry name" value="HisKA"/>
    <property type="match status" value="1"/>
</dbReference>
<keyword evidence="5" id="KW-0808">Transferase</keyword>
<feature type="domain" description="Histidine kinase" evidence="12">
    <location>
        <begin position="206"/>
        <end position="389"/>
    </location>
</feature>
<dbReference type="Pfam" id="PF18092">
    <property type="entry name" value="DraK_HK_N"/>
    <property type="match status" value="1"/>
</dbReference>
<feature type="transmembrane region" description="Helical" evidence="11">
    <location>
        <begin position="122"/>
        <end position="143"/>
    </location>
</feature>
<evidence type="ECO:0000256" key="9">
    <source>
        <dbReference type="ARBA" id="ARBA00023012"/>
    </source>
</evidence>
<dbReference type="PANTHER" id="PTHR45436:SF5">
    <property type="entry name" value="SENSOR HISTIDINE KINASE TRCS"/>
    <property type="match status" value="1"/>
</dbReference>
<dbReference type="Gene3D" id="1.10.287.130">
    <property type="match status" value="1"/>
</dbReference>
<dbReference type="PRINTS" id="PR00344">
    <property type="entry name" value="BCTRLSENSOR"/>
</dbReference>
<dbReference type="GO" id="GO:0000155">
    <property type="term" value="F:phosphorelay sensor kinase activity"/>
    <property type="evidence" value="ECO:0007669"/>
    <property type="project" value="InterPro"/>
</dbReference>
<dbReference type="InterPro" id="IPR005467">
    <property type="entry name" value="His_kinase_dom"/>
</dbReference>
<dbReference type="GO" id="GO:0005524">
    <property type="term" value="F:ATP binding"/>
    <property type="evidence" value="ECO:0007669"/>
    <property type="project" value="UniProtKB-KW"/>
</dbReference>
<keyword evidence="4" id="KW-0597">Phosphoprotein</keyword>
<accession>A0A9X3MRJ1</accession>
<dbReference type="GO" id="GO:0005886">
    <property type="term" value="C:plasma membrane"/>
    <property type="evidence" value="ECO:0007669"/>
    <property type="project" value="UniProtKB-SubCell"/>
</dbReference>
<keyword evidence="14" id="KW-0547">Nucleotide-binding</keyword>
<proteinExistence type="predicted"/>
<keyword evidence="14" id="KW-0067">ATP-binding</keyword>
<dbReference type="Gene3D" id="3.30.565.10">
    <property type="entry name" value="Histidine kinase-like ATPase, C-terminal domain"/>
    <property type="match status" value="1"/>
</dbReference>
<evidence type="ECO:0000256" key="4">
    <source>
        <dbReference type="ARBA" id="ARBA00022553"/>
    </source>
</evidence>
<evidence type="ECO:0000256" key="5">
    <source>
        <dbReference type="ARBA" id="ARBA00022679"/>
    </source>
</evidence>
<dbReference type="Pfam" id="PF02518">
    <property type="entry name" value="HATPase_c"/>
    <property type="match status" value="1"/>
</dbReference>
<keyword evidence="7" id="KW-0418">Kinase</keyword>
<dbReference type="InterPro" id="IPR003660">
    <property type="entry name" value="HAMP_dom"/>
</dbReference>
<evidence type="ECO:0000256" key="2">
    <source>
        <dbReference type="ARBA" id="ARBA00004236"/>
    </source>
</evidence>
<dbReference type="Gene3D" id="6.10.340.10">
    <property type="match status" value="1"/>
</dbReference>
<organism evidence="14 15">
    <name type="scientific">Solirubrobacter ginsenosidimutans</name>
    <dbReference type="NCBI Taxonomy" id="490573"/>
    <lineage>
        <taxon>Bacteria</taxon>
        <taxon>Bacillati</taxon>
        <taxon>Actinomycetota</taxon>
        <taxon>Thermoleophilia</taxon>
        <taxon>Solirubrobacterales</taxon>
        <taxon>Solirubrobacteraceae</taxon>
        <taxon>Solirubrobacter</taxon>
    </lineage>
</organism>
<evidence type="ECO:0000313" key="14">
    <source>
        <dbReference type="EMBL" id="MDA0161661.1"/>
    </source>
</evidence>
<dbReference type="PANTHER" id="PTHR45436">
    <property type="entry name" value="SENSOR HISTIDINE KINASE YKOH"/>
    <property type="match status" value="1"/>
</dbReference>
<dbReference type="EMBL" id="JAPDOD010000013">
    <property type="protein sequence ID" value="MDA0161661.1"/>
    <property type="molecule type" value="Genomic_DNA"/>
</dbReference>
<protein>
    <recommendedName>
        <fullName evidence="3">histidine kinase</fullName>
        <ecNumber evidence="3">2.7.13.3</ecNumber>
    </recommendedName>
</protein>
<dbReference type="PROSITE" id="PS50885">
    <property type="entry name" value="HAMP"/>
    <property type="match status" value="1"/>
</dbReference>
<evidence type="ECO:0000259" key="12">
    <source>
        <dbReference type="PROSITE" id="PS50109"/>
    </source>
</evidence>
<keyword evidence="9" id="KW-0902">Two-component regulatory system</keyword>
<dbReference type="InterPro" id="IPR036097">
    <property type="entry name" value="HisK_dim/P_sf"/>
</dbReference>
<keyword evidence="8 11" id="KW-1133">Transmembrane helix</keyword>
<feature type="domain" description="HAMP" evidence="13">
    <location>
        <begin position="146"/>
        <end position="198"/>
    </location>
</feature>
<dbReference type="InterPro" id="IPR004358">
    <property type="entry name" value="Sig_transdc_His_kin-like_C"/>
</dbReference>
<dbReference type="Pfam" id="PF00512">
    <property type="entry name" value="HisKA"/>
    <property type="match status" value="1"/>
</dbReference>
<keyword evidence="15" id="KW-1185">Reference proteome</keyword>
<comment type="caution">
    <text evidence="14">The sequence shown here is derived from an EMBL/GenBank/DDBJ whole genome shotgun (WGS) entry which is preliminary data.</text>
</comment>
<evidence type="ECO:0000256" key="6">
    <source>
        <dbReference type="ARBA" id="ARBA00022692"/>
    </source>
</evidence>